<dbReference type="InterPro" id="IPR057366">
    <property type="entry name" value="TRPM-like"/>
</dbReference>
<dbReference type="GO" id="GO:0099604">
    <property type="term" value="F:ligand-gated calcium channel activity"/>
    <property type="evidence" value="ECO:0007669"/>
    <property type="project" value="TreeGrafter"/>
</dbReference>
<dbReference type="AlphaFoldDB" id="A0AAE0T8U1"/>
<proteinExistence type="predicted"/>
<dbReference type="InterPro" id="IPR005821">
    <property type="entry name" value="Ion_trans_dom"/>
</dbReference>
<feature type="region of interest" description="Disordered" evidence="6">
    <location>
        <begin position="621"/>
        <end position="643"/>
    </location>
</feature>
<keyword evidence="2 7" id="KW-0812">Transmembrane</keyword>
<dbReference type="Pfam" id="PF25508">
    <property type="entry name" value="TRPM2"/>
    <property type="match status" value="1"/>
</dbReference>
<dbReference type="Proteomes" id="UP001195483">
    <property type="component" value="Unassembled WGS sequence"/>
</dbReference>
<feature type="transmembrane region" description="Helical" evidence="7">
    <location>
        <begin position="384"/>
        <end position="405"/>
    </location>
</feature>
<evidence type="ECO:0000256" key="5">
    <source>
        <dbReference type="SAM" id="Coils"/>
    </source>
</evidence>
<feature type="domain" description="Ion transport" evidence="8">
    <location>
        <begin position="250"/>
        <end position="498"/>
    </location>
</feature>
<evidence type="ECO:0000256" key="7">
    <source>
        <dbReference type="SAM" id="Phobius"/>
    </source>
</evidence>
<accession>A0AAE0T8U1</accession>
<evidence type="ECO:0008006" key="12">
    <source>
        <dbReference type="Google" id="ProtNLM"/>
    </source>
</evidence>
<evidence type="ECO:0000259" key="8">
    <source>
        <dbReference type="Pfam" id="PF00520"/>
    </source>
</evidence>
<dbReference type="PANTHER" id="PTHR13800:SF12">
    <property type="entry name" value="TRANSIENT RECEPTOR POTENTIAL CATION CHANNEL SUBFAMILY M MEMBER-LIKE 2"/>
    <property type="match status" value="1"/>
</dbReference>
<reference evidence="10" key="1">
    <citation type="journal article" date="2021" name="Genome Biol. Evol.">
        <title>A High-Quality Reference Genome for a Parasitic Bivalve with Doubly Uniparental Inheritance (Bivalvia: Unionida).</title>
        <authorList>
            <person name="Smith C.H."/>
        </authorList>
    </citation>
    <scope>NUCLEOTIDE SEQUENCE</scope>
    <source>
        <strain evidence="10">CHS0354</strain>
    </source>
</reference>
<keyword evidence="3 7" id="KW-1133">Transmembrane helix</keyword>
<comment type="subcellular location">
    <subcellularLocation>
        <location evidence="1">Membrane</location>
        <topology evidence="1">Multi-pass membrane protein</topology>
    </subcellularLocation>
</comment>
<feature type="domain" description="TRPM-like" evidence="9">
    <location>
        <begin position="10"/>
        <end position="123"/>
    </location>
</feature>
<organism evidence="10 11">
    <name type="scientific">Potamilus streckersoni</name>
    <dbReference type="NCBI Taxonomy" id="2493646"/>
    <lineage>
        <taxon>Eukaryota</taxon>
        <taxon>Metazoa</taxon>
        <taxon>Spiralia</taxon>
        <taxon>Lophotrochozoa</taxon>
        <taxon>Mollusca</taxon>
        <taxon>Bivalvia</taxon>
        <taxon>Autobranchia</taxon>
        <taxon>Heteroconchia</taxon>
        <taxon>Palaeoheterodonta</taxon>
        <taxon>Unionida</taxon>
        <taxon>Unionoidea</taxon>
        <taxon>Unionidae</taxon>
        <taxon>Ambleminae</taxon>
        <taxon>Lampsilini</taxon>
        <taxon>Potamilus</taxon>
    </lineage>
</organism>
<evidence type="ECO:0000256" key="6">
    <source>
        <dbReference type="SAM" id="MobiDB-lite"/>
    </source>
</evidence>
<evidence type="ECO:0000313" key="11">
    <source>
        <dbReference type="Proteomes" id="UP001195483"/>
    </source>
</evidence>
<feature type="coiled-coil region" evidence="5">
    <location>
        <begin position="594"/>
        <end position="621"/>
    </location>
</feature>
<keyword evidence="4 7" id="KW-0472">Membrane</keyword>
<feature type="transmembrane region" description="Helical" evidence="7">
    <location>
        <begin position="471"/>
        <end position="492"/>
    </location>
</feature>
<feature type="transmembrane region" description="Helical" evidence="7">
    <location>
        <begin position="243"/>
        <end position="265"/>
    </location>
</feature>
<keyword evidence="5" id="KW-0175">Coiled coil</keyword>
<dbReference type="Pfam" id="PF00520">
    <property type="entry name" value="Ion_trans"/>
    <property type="match status" value="1"/>
</dbReference>
<dbReference type="GO" id="GO:0005886">
    <property type="term" value="C:plasma membrane"/>
    <property type="evidence" value="ECO:0007669"/>
    <property type="project" value="TreeGrafter"/>
</dbReference>
<evidence type="ECO:0000259" key="9">
    <source>
        <dbReference type="Pfam" id="PF25508"/>
    </source>
</evidence>
<reference evidence="10" key="2">
    <citation type="journal article" date="2021" name="Genome Biol. Evol.">
        <title>Developing a high-quality reference genome for a parasitic bivalve with doubly uniparental inheritance (Bivalvia: Unionida).</title>
        <authorList>
            <person name="Smith C.H."/>
        </authorList>
    </citation>
    <scope>NUCLEOTIDE SEQUENCE</scope>
    <source>
        <strain evidence="10">CHS0354</strain>
        <tissue evidence="10">Mantle</tissue>
    </source>
</reference>
<feature type="transmembrane region" description="Helical" evidence="7">
    <location>
        <begin position="316"/>
        <end position="334"/>
    </location>
</feature>
<dbReference type="PANTHER" id="PTHR13800">
    <property type="entry name" value="TRANSIENT RECEPTOR POTENTIAL CATION CHANNEL, SUBFAMILY M, MEMBER 6"/>
    <property type="match status" value="1"/>
</dbReference>
<dbReference type="EMBL" id="JAEAOA010001198">
    <property type="protein sequence ID" value="KAK3605982.1"/>
    <property type="molecule type" value="Genomic_DNA"/>
</dbReference>
<feature type="transmembrane region" description="Helical" evidence="7">
    <location>
        <begin position="346"/>
        <end position="364"/>
    </location>
</feature>
<evidence type="ECO:0000256" key="1">
    <source>
        <dbReference type="ARBA" id="ARBA00004141"/>
    </source>
</evidence>
<sequence>MNKKPPPDFDNPAQDLFMWSVLTNRQEMAKLFWMHGKDAIAAALVANALLHAMSHRTDDTEQHLQIGANTSEFMNFATGILKERYRKDEKKAHSLLIQDMSQWGKTNCILIAVKANNKQFISQTACQDLFNSIWMGDMTQENGTLRLLLCIAIPLLIPVLAKFKKKEDGELASDQTTRSRVEFQMKEKSKPPLLRGKTVWSLEQSQSFLLGKETKDSPGDEAKVHVKIFCGVEKFSSFYQAPVVIFFHNVISYMVLLCLYSYILISKLGPKLSTEEIVLIVWVFTIFTEEIRQACTMASRTMRTKLLSYISDDWNIVDVITISLFIIGMTLRSIENTHTLEAARVVLGVNLVAFFLRLLHIFSVHRELGPKMLMIIRMVHNMTYFVVILLVFIVAYAIASHAILYPNTELSLDTLIAIFRRPYWTIHGELMLDEIEGVQECTDIAELYGNGTLPRCPTMSGKYFVLVMKGVYVMMCNILLLNLLIAIFSYTIQMVQDNSDMHWYFQRYSLIQEYYNRPFLAPPLILIVHVFQLMRVIVRKCLCCCKKCSPPPRRNSFFCHYTNTKGLREWEGLIADMVRHKKELADQENIDNRVKTTATRLDQLISKIDELQEQHQAVTMEDAQSSPSQTCSTSEQKCNTGVEPGSTNLGKRIENIEIQLQWIVESLKEHQLGASWAKS</sequence>
<evidence type="ECO:0000256" key="2">
    <source>
        <dbReference type="ARBA" id="ARBA00022692"/>
    </source>
</evidence>
<evidence type="ECO:0000256" key="4">
    <source>
        <dbReference type="ARBA" id="ARBA00023136"/>
    </source>
</evidence>
<keyword evidence="11" id="KW-1185">Reference proteome</keyword>
<comment type="caution">
    <text evidence="10">The sequence shown here is derived from an EMBL/GenBank/DDBJ whole genome shotgun (WGS) entry which is preliminary data.</text>
</comment>
<evidence type="ECO:0000256" key="3">
    <source>
        <dbReference type="ARBA" id="ARBA00022989"/>
    </source>
</evidence>
<gene>
    <name evidence="10" type="ORF">CHS0354_019661</name>
</gene>
<protein>
    <recommendedName>
        <fullName evidence="12">Ion transport domain-containing protein</fullName>
    </recommendedName>
</protein>
<evidence type="ECO:0000313" key="10">
    <source>
        <dbReference type="EMBL" id="KAK3605982.1"/>
    </source>
</evidence>
<reference evidence="10" key="3">
    <citation type="submission" date="2023-05" db="EMBL/GenBank/DDBJ databases">
        <authorList>
            <person name="Smith C.H."/>
        </authorList>
    </citation>
    <scope>NUCLEOTIDE SEQUENCE</scope>
    <source>
        <strain evidence="10">CHS0354</strain>
        <tissue evidence="10">Mantle</tissue>
    </source>
</reference>
<dbReference type="InterPro" id="IPR050927">
    <property type="entry name" value="TRPM"/>
</dbReference>
<name>A0AAE0T8U1_9BIVA</name>